<evidence type="ECO:0000313" key="1">
    <source>
        <dbReference type="EMBL" id="JAH85101.1"/>
    </source>
</evidence>
<organism evidence="1">
    <name type="scientific">Anguilla anguilla</name>
    <name type="common">European freshwater eel</name>
    <name type="synonym">Muraena anguilla</name>
    <dbReference type="NCBI Taxonomy" id="7936"/>
    <lineage>
        <taxon>Eukaryota</taxon>
        <taxon>Metazoa</taxon>
        <taxon>Chordata</taxon>
        <taxon>Craniata</taxon>
        <taxon>Vertebrata</taxon>
        <taxon>Euteleostomi</taxon>
        <taxon>Actinopterygii</taxon>
        <taxon>Neopterygii</taxon>
        <taxon>Teleostei</taxon>
        <taxon>Anguilliformes</taxon>
        <taxon>Anguillidae</taxon>
        <taxon>Anguilla</taxon>
    </lineage>
</organism>
<sequence>MLSIFCTVSQLKSGWNTIWHEVTDL</sequence>
<name>A0A0E9W456_ANGAN</name>
<proteinExistence type="predicted"/>
<reference evidence="1" key="1">
    <citation type="submission" date="2014-11" db="EMBL/GenBank/DDBJ databases">
        <authorList>
            <person name="Amaro Gonzalez C."/>
        </authorList>
    </citation>
    <scope>NUCLEOTIDE SEQUENCE</scope>
</reference>
<dbReference type="EMBL" id="GBXM01023476">
    <property type="protein sequence ID" value="JAH85101.1"/>
    <property type="molecule type" value="Transcribed_RNA"/>
</dbReference>
<dbReference type="AlphaFoldDB" id="A0A0E9W456"/>
<reference evidence="1" key="2">
    <citation type="journal article" date="2015" name="Fish Shellfish Immunol.">
        <title>Early steps in the European eel (Anguilla anguilla)-Vibrio vulnificus interaction in the gills: Role of the RtxA13 toxin.</title>
        <authorList>
            <person name="Callol A."/>
            <person name="Pajuelo D."/>
            <person name="Ebbesson L."/>
            <person name="Teles M."/>
            <person name="MacKenzie S."/>
            <person name="Amaro C."/>
        </authorList>
    </citation>
    <scope>NUCLEOTIDE SEQUENCE</scope>
</reference>
<accession>A0A0E9W456</accession>
<protein>
    <submittedName>
        <fullName evidence="1">Uncharacterized protein</fullName>
    </submittedName>
</protein>